<evidence type="ECO:0000256" key="5">
    <source>
        <dbReference type="ARBA" id="ARBA00023315"/>
    </source>
</evidence>
<dbReference type="SUPFAM" id="SSF53067">
    <property type="entry name" value="Actin-like ATPase domain"/>
    <property type="match status" value="1"/>
</dbReference>
<dbReference type="Pfam" id="PF00814">
    <property type="entry name" value="TsaD"/>
    <property type="match status" value="1"/>
</dbReference>
<dbReference type="NCBIfam" id="TIGR00329">
    <property type="entry name" value="gcp_kae1"/>
    <property type="match status" value="1"/>
</dbReference>
<dbReference type="GO" id="GO:0061711">
    <property type="term" value="F:tRNA N(6)-L-threonylcarbamoyladenine synthase activity"/>
    <property type="evidence" value="ECO:0007669"/>
    <property type="project" value="UniProtKB-EC"/>
</dbReference>
<dbReference type="PRINTS" id="PR00789">
    <property type="entry name" value="OSIALOPTASE"/>
</dbReference>
<comment type="caution">
    <text evidence="10">The sequence shown here is derived from an EMBL/GenBank/DDBJ whole genome shotgun (WGS) entry which is preliminary data.</text>
</comment>
<feature type="region of interest" description="Disordered" evidence="8">
    <location>
        <begin position="1"/>
        <end position="25"/>
    </location>
</feature>
<dbReference type="InterPro" id="IPR043129">
    <property type="entry name" value="ATPase_NBD"/>
</dbReference>
<dbReference type="EC" id="2.3.1.234" evidence="1"/>
<comment type="subunit">
    <text evidence="7">Homodimer.</text>
</comment>
<dbReference type="AlphaFoldDB" id="A0A9P7AJA3"/>
<comment type="function">
    <text evidence="7">Required for the formation of a threonylcarbamoyl group on adenosine at position 37 (t(6)A37) in mitochondrial tRNAs that read codons beginning with adenine. Probably involved in the transfer of the threonylcarbamoyl moiety of threonylcarbamoyl-AMP (TC-AMP) to the N6 group of A37. Involved in mitochondrial genome maintenance.</text>
</comment>
<evidence type="ECO:0000256" key="8">
    <source>
        <dbReference type="SAM" id="MobiDB-lite"/>
    </source>
</evidence>
<dbReference type="RefSeq" id="XP_041157647.1">
    <property type="nucleotide sequence ID" value="XM_041307019.1"/>
</dbReference>
<dbReference type="InterPro" id="IPR017861">
    <property type="entry name" value="KAE1/TsaD"/>
</dbReference>
<keyword evidence="4 7" id="KW-0479">Metal-binding</keyword>
<gene>
    <name evidence="10" type="ORF">HD556DRAFT_1445975</name>
</gene>
<dbReference type="InterPro" id="IPR022450">
    <property type="entry name" value="TsaD"/>
</dbReference>
<dbReference type="PANTHER" id="PTHR11735">
    <property type="entry name" value="TRNA N6-ADENOSINE THREONYLCARBAMOYLTRANSFERASE"/>
    <property type="match status" value="1"/>
</dbReference>
<dbReference type="Proteomes" id="UP000719766">
    <property type="component" value="Unassembled WGS sequence"/>
</dbReference>
<dbReference type="GeneID" id="64600783"/>
<dbReference type="InterPro" id="IPR000905">
    <property type="entry name" value="Gcp-like_dom"/>
</dbReference>
<comment type="catalytic activity">
    <reaction evidence="6 7">
        <text>L-threonylcarbamoyladenylate + adenosine(37) in tRNA = N(6)-L-threonylcarbamoyladenosine(37) in tRNA + AMP + H(+)</text>
        <dbReference type="Rhea" id="RHEA:37059"/>
        <dbReference type="Rhea" id="RHEA-COMP:10162"/>
        <dbReference type="Rhea" id="RHEA-COMP:10163"/>
        <dbReference type="ChEBI" id="CHEBI:15378"/>
        <dbReference type="ChEBI" id="CHEBI:73682"/>
        <dbReference type="ChEBI" id="CHEBI:74411"/>
        <dbReference type="ChEBI" id="CHEBI:74418"/>
        <dbReference type="ChEBI" id="CHEBI:456215"/>
        <dbReference type="EC" id="2.3.1.234"/>
    </reaction>
</comment>
<comment type="subcellular location">
    <subcellularLocation>
        <location evidence="7">Mitochondrion</location>
    </subcellularLocation>
</comment>
<evidence type="ECO:0000256" key="2">
    <source>
        <dbReference type="ARBA" id="ARBA00022679"/>
    </source>
</evidence>
<dbReference type="Gene3D" id="3.30.420.40">
    <property type="match status" value="2"/>
</dbReference>
<evidence type="ECO:0000313" key="11">
    <source>
        <dbReference type="Proteomes" id="UP000719766"/>
    </source>
</evidence>
<dbReference type="OrthoDB" id="10259622at2759"/>
<organism evidence="10 11">
    <name type="scientific">Suillus plorans</name>
    <dbReference type="NCBI Taxonomy" id="116603"/>
    <lineage>
        <taxon>Eukaryota</taxon>
        <taxon>Fungi</taxon>
        <taxon>Dikarya</taxon>
        <taxon>Basidiomycota</taxon>
        <taxon>Agaricomycotina</taxon>
        <taxon>Agaricomycetes</taxon>
        <taxon>Agaricomycetidae</taxon>
        <taxon>Boletales</taxon>
        <taxon>Suillineae</taxon>
        <taxon>Suillaceae</taxon>
        <taxon>Suillus</taxon>
    </lineage>
</organism>
<dbReference type="CDD" id="cd24134">
    <property type="entry name" value="ASKHA_NBD_OSGEPL1_QRI7_euk"/>
    <property type="match status" value="1"/>
</dbReference>
<keyword evidence="3 7" id="KW-0819">tRNA processing</keyword>
<keyword evidence="2 7" id="KW-0808">Transferase</keyword>
<evidence type="ECO:0000256" key="1">
    <source>
        <dbReference type="ARBA" id="ARBA00012156"/>
    </source>
</evidence>
<protein>
    <recommendedName>
        <fullName evidence="1">N(6)-L-threonylcarbamoyladenine synthase</fullName>
        <ecNumber evidence="1">2.3.1.234</ecNumber>
    </recommendedName>
</protein>
<keyword evidence="7" id="KW-0496">Mitochondrion</keyword>
<dbReference type="EMBL" id="JABBWE010000048">
    <property type="protein sequence ID" value="KAG1790693.1"/>
    <property type="molecule type" value="Genomic_DNA"/>
</dbReference>
<evidence type="ECO:0000313" key="10">
    <source>
        <dbReference type="EMBL" id="KAG1790693.1"/>
    </source>
</evidence>
<keyword evidence="11" id="KW-1185">Reference proteome</keyword>
<dbReference type="GO" id="GO:0072670">
    <property type="term" value="P:mitochondrial tRNA threonylcarbamoyladenosine modification"/>
    <property type="evidence" value="ECO:0007669"/>
    <property type="project" value="TreeGrafter"/>
</dbReference>
<dbReference type="FunFam" id="3.30.420.40:FF:000012">
    <property type="entry name" value="tRNA N6-adenosine threonylcarbamoyltransferase"/>
    <property type="match status" value="1"/>
</dbReference>
<comment type="cofactor">
    <cofactor evidence="7">
        <name>a divalent metal cation</name>
        <dbReference type="ChEBI" id="CHEBI:60240"/>
    </cofactor>
    <text evidence="7">Binds 1 divalent metal cation per subunit.</text>
</comment>
<name>A0A9P7AJA3_9AGAM</name>
<evidence type="ECO:0000256" key="6">
    <source>
        <dbReference type="ARBA" id="ARBA00048117"/>
    </source>
</evidence>
<dbReference type="InterPro" id="IPR017860">
    <property type="entry name" value="Peptidase_M22_CS"/>
</dbReference>
<proteinExistence type="inferred from homology"/>
<dbReference type="PANTHER" id="PTHR11735:SF6">
    <property type="entry name" value="TRNA N6-ADENOSINE THREONYLCARBAMOYLTRANSFERASE, MITOCHONDRIAL"/>
    <property type="match status" value="1"/>
</dbReference>
<evidence type="ECO:0000256" key="3">
    <source>
        <dbReference type="ARBA" id="ARBA00022694"/>
    </source>
</evidence>
<dbReference type="GO" id="GO:0046872">
    <property type="term" value="F:metal ion binding"/>
    <property type="evidence" value="ECO:0007669"/>
    <property type="project" value="UniProtKB-KW"/>
</dbReference>
<dbReference type="GO" id="GO:0005739">
    <property type="term" value="C:mitochondrion"/>
    <property type="evidence" value="ECO:0007669"/>
    <property type="project" value="UniProtKB-SubCell"/>
</dbReference>
<sequence>MFTKRAKSKESNVRPTQTNSSKPTTLLSTLSTPFFMPILGSGLCRQNVLLLRRLRDVPLTAHRTFQARTGRRTFTVLGFESSADDTCAAVVTSSRQILSNVVVKQHDLHEGFGGIHPSVAIEAHQRNMPGAVRMALEQACISIHDIDGIAFTRGPGIGGCLSVGSNAAKSLAAALGKPLVGVHHMQAHALTPLLTTPTADLPQFPFLTLLISGGHTLLLLASSLTSFQILATTADASIGRAFDKTARALGLSWGTRGPGAALEELCRVTNDELESLPGIQPFTVPMPGKLAFSFASLQSSVERYISLMEEPLSSSHKIALARAFQAAAARQLCAKLRLSLHKLELKNVIVRDVVVSGGVASNIFLREKLRAALDEYSPDERISLHFPPLELCTDNAAMIAWASMHRFLAGDYDDYTVDLRAKWSIEDIRI</sequence>
<feature type="domain" description="Gcp-like" evidence="9">
    <location>
        <begin position="96"/>
        <end position="401"/>
    </location>
</feature>
<accession>A0A9P7AJA3</accession>
<reference evidence="10" key="1">
    <citation type="journal article" date="2020" name="New Phytol.">
        <title>Comparative genomics reveals dynamic genome evolution in host specialist ectomycorrhizal fungi.</title>
        <authorList>
            <person name="Lofgren L.A."/>
            <person name="Nguyen N.H."/>
            <person name="Vilgalys R."/>
            <person name="Ruytinx J."/>
            <person name="Liao H.L."/>
            <person name="Branco S."/>
            <person name="Kuo A."/>
            <person name="LaButti K."/>
            <person name="Lipzen A."/>
            <person name="Andreopoulos W."/>
            <person name="Pangilinan J."/>
            <person name="Riley R."/>
            <person name="Hundley H."/>
            <person name="Na H."/>
            <person name="Barry K."/>
            <person name="Grigoriev I.V."/>
            <person name="Stajich J.E."/>
            <person name="Kennedy P.G."/>
        </authorList>
    </citation>
    <scope>NUCLEOTIDE SEQUENCE</scope>
    <source>
        <strain evidence="10">S12</strain>
    </source>
</reference>
<keyword evidence="5 7" id="KW-0012">Acyltransferase</keyword>
<dbReference type="HAMAP" id="MF_01445">
    <property type="entry name" value="TsaD"/>
    <property type="match status" value="1"/>
</dbReference>
<comment type="similarity">
    <text evidence="7">Belongs to the KAE1 / TsaD family.</text>
</comment>
<evidence type="ECO:0000256" key="7">
    <source>
        <dbReference type="HAMAP-Rule" id="MF_03179"/>
    </source>
</evidence>
<evidence type="ECO:0000259" key="9">
    <source>
        <dbReference type="Pfam" id="PF00814"/>
    </source>
</evidence>
<evidence type="ECO:0000256" key="4">
    <source>
        <dbReference type="ARBA" id="ARBA00022723"/>
    </source>
</evidence>
<dbReference type="PROSITE" id="PS01016">
    <property type="entry name" value="GLYCOPROTEASE"/>
    <property type="match status" value="1"/>
</dbReference>